<keyword evidence="4" id="KW-0378">Hydrolase</keyword>
<dbReference type="Gene3D" id="3.40.50.1450">
    <property type="entry name" value="HybD-like"/>
    <property type="match status" value="1"/>
</dbReference>
<evidence type="ECO:0000256" key="4">
    <source>
        <dbReference type="ARBA" id="ARBA00022801"/>
    </source>
</evidence>
<dbReference type="InterPro" id="IPR000671">
    <property type="entry name" value="Peptidase_A31"/>
</dbReference>
<reference evidence="5 6" key="1">
    <citation type="submission" date="2016-10" db="EMBL/GenBank/DDBJ databases">
        <authorList>
            <person name="de Groot N.N."/>
        </authorList>
    </citation>
    <scope>NUCLEOTIDE SEQUENCE [LARGE SCALE GENOMIC DNA]</scope>
    <source>
        <strain evidence="5 6">DSM 15269</strain>
    </source>
</reference>
<keyword evidence="2 5" id="KW-0645">Protease</keyword>
<keyword evidence="6" id="KW-1185">Reference proteome</keyword>
<proteinExistence type="inferred from homology"/>
<dbReference type="GO" id="GO:0016485">
    <property type="term" value="P:protein processing"/>
    <property type="evidence" value="ECO:0007669"/>
    <property type="project" value="TreeGrafter"/>
</dbReference>
<dbReference type="OrthoDB" id="9792731at2"/>
<dbReference type="Proteomes" id="UP000199602">
    <property type="component" value="Unassembled WGS sequence"/>
</dbReference>
<dbReference type="EMBL" id="FNIN01000009">
    <property type="protein sequence ID" value="SDN85715.1"/>
    <property type="molecule type" value="Genomic_DNA"/>
</dbReference>
<dbReference type="RefSeq" id="WP_092065788.1">
    <property type="nucleotide sequence ID" value="NZ_FNIN01000009.1"/>
</dbReference>
<accession>A0A1H0ETP2</accession>
<dbReference type="GO" id="GO:0004190">
    <property type="term" value="F:aspartic-type endopeptidase activity"/>
    <property type="evidence" value="ECO:0007669"/>
    <property type="project" value="UniProtKB-KW"/>
</dbReference>
<dbReference type="SUPFAM" id="SSF53163">
    <property type="entry name" value="HybD-like"/>
    <property type="match status" value="1"/>
</dbReference>
<dbReference type="PANTHER" id="PTHR30302:SF1">
    <property type="entry name" value="HYDROGENASE 2 MATURATION PROTEASE"/>
    <property type="match status" value="1"/>
</dbReference>
<gene>
    <name evidence="5" type="ORF">SAMN04488516_10943</name>
</gene>
<name>A0A1H0ETP2_9BACT</name>
<dbReference type="STRING" id="206665.SAMN04488516_10943"/>
<dbReference type="InterPro" id="IPR023430">
    <property type="entry name" value="Pept_HybD-like_dom_sf"/>
</dbReference>
<evidence type="ECO:0000256" key="2">
    <source>
        <dbReference type="ARBA" id="ARBA00022670"/>
    </source>
</evidence>
<sequence length="178" mass="20630">MNKISIISFGDVLKGDFGAGCYLIEALAQENLANNISLIYLAEEAVKADIWIFKAELAIIVQAINLGLKPGKVLYWDYKNFKQHLPWLEDQVKTIYPLSQALNRIKLINGFPKEIKFIFIQTKQHNCIYISKEVCRAMRLTIKIIKKELQKQNILRANNKIEPIYNLTSLSKEKSWRF</sequence>
<dbReference type="AlphaFoldDB" id="A0A1H0ETP2"/>
<dbReference type="PANTHER" id="PTHR30302">
    <property type="entry name" value="HYDROGENASE 1 MATURATION PROTEASE"/>
    <property type="match status" value="1"/>
</dbReference>
<evidence type="ECO:0000313" key="5">
    <source>
        <dbReference type="EMBL" id="SDN85715.1"/>
    </source>
</evidence>
<comment type="similarity">
    <text evidence="1">Belongs to the peptidase A31 family.</text>
</comment>
<protein>
    <submittedName>
        <fullName evidence="5">Hydrogenase maturation protease</fullName>
    </submittedName>
</protein>
<evidence type="ECO:0000256" key="3">
    <source>
        <dbReference type="ARBA" id="ARBA00022750"/>
    </source>
</evidence>
<evidence type="ECO:0000313" key="6">
    <source>
        <dbReference type="Proteomes" id="UP000199602"/>
    </source>
</evidence>
<keyword evidence="3" id="KW-0064">Aspartyl protease</keyword>
<evidence type="ECO:0000256" key="1">
    <source>
        <dbReference type="ARBA" id="ARBA00006814"/>
    </source>
</evidence>
<dbReference type="GO" id="GO:0008047">
    <property type="term" value="F:enzyme activator activity"/>
    <property type="evidence" value="ECO:0007669"/>
    <property type="project" value="InterPro"/>
</dbReference>
<organism evidence="5 6">
    <name type="scientific">Desulfonauticus submarinus</name>
    <dbReference type="NCBI Taxonomy" id="206665"/>
    <lineage>
        <taxon>Bacteria</taxon>
        <taxon>Pseudomonadati</taxon>
        <taxon>Thermodesulfobacteriota</taxon>
        <taxon>Desulfovibrionia</taxon>
        <taxon>Desulfovibrionales</taxon>
        <taxon>Desulfonauticaceae</taxon>
        <taxon>Desulfonauticus</taxon>
    </lineage>
</organism>